<accession>A0A183F1A3</accession>
<reference evidence="1 2" key="2">
    <citation type="submission" date="2018-11" db="EMBL/GenBank/DDBJ databases">
        <authorList>
            <consortium name="Pathogen Informatics"/>
        </authorList>
    </citation>
    <scope>NUCLEOTIDE SEQUENCE [LARGE SCALE GENOMIC DNA]</scope>
</reference>
<organism evidence="3">
    <name type="scientific">Gongylonema pulchrum</name>
    <dbReference type="NCBI Taxonomy" id="637853"/>
    <lineage>
        <taxon>Eukaryota</taxon>
        <taxon>Metazoa</taxon>
        <taxon>Ecdysozoa</taxon>
        <taxon>Nematoda</taxon>
        <taxon>Chromadorea</taxon>
        <taxon>Rhabditida</taxon>
        <taxon>Spirurina</taxon>
        <taxon>Spiruromorpha</taxon>
        <taxon>Spiruroidea</taxon>
        <taxon>Gongylonematidae</taxon>
        <taxon>Gongylonema</taxon>
    </lineage>
</organism>
<evidence type="ECO:0000313" key="1">
    <source>
        <dbReference type="EMBL" id="VDN49785.1"/>
    </source>
</evidence>
<dbReference type="WBParaSite" id="GPUH_0002702401-mRNA-1">
    <property type="protein sequence ID" value="GPUH_0002702401-mRNA-1"/>
    <property type="gene ID" value="GPUH_0002702401"/>
</dbReference>
<reference evidence="3" key="1">
    <citation type="submission" date="2016-06" db="UniProtKB">
        <authorList>
            <consortium name="WormBaseParasite"/>
        </authorList>
    </citation>
    <scope>IDENTIFICATION</scope>
</reference>
<dbReference type="EMBL" id="UYRT01116817">
    <property type="protein sequence ID" value="VDN49785.1"/>
    <property type="molecule type" value="Genomic_DNA"/>
</dbReference>
<proteinExistence type="predicted"/>
<protein>
    <submittedName>
        <fullName evidence="1 3">Uncharacterized protein</fullName>
    </submittedName>
</protein>
<dbReference type="AlphaFoldDB" id="A0A183F1A3"/>
<dbReference type="Proteomes" id="UP000271098">
    <property type="component" value="Unassembled WGS sequence"/>
</dbReference>
<evidence type="ECO:0000313" key="2">
    <source>
        <dbReference type="Proteomes" id="UP000271098"/>
    </source>
</evidence>
<evidence type="ECO:0000313" key="3">
    <source>
        <dbReference type="WBParaSite" id="GPUH_0002702401-mRNA-1"/>
    </source>
</evidence>
<keyword evidence="2" id="KW-1185">Reference proteome</keyword>
<gene>
    <name evidence="1" type="ORF">GPUH_LOCUS26994</name>
</gene>
<sequence>MVVQHYETRKHCTGQVLISLPYTASQNRRKMRKKFTMNLLFLLRSPVMTSNHILNCT</sequence>
<name>A0A183F1A3_9BILA</name>